<evidence type="ECO:0000256" key="2">
    <source>
        <dbReference type="ARBA" id="ARBA00023002"/>
    </source>
</evidence>
<accession>A0ABP3EW09</accession>
<dbReference type="PANTHER" id="PTHR43656">
    <property type="entry name" value="BINDING OXIDOREDUCTASE, PUTATIVE (AFU_ORTHOLOGUE AFUA_2G08260)-RELATED"/>
    <property type="match status" value="1"/>
</dbReference>
<dbReference type="Proteomes" id="UP001500967">
    <property type="component" value="Unassembled WGS sequence"/>
</dbReference>
<gene>
    <name evidence="4" type="ORF">GCM10009539_76470</name>
</gene>
<sequence length="387" mass="41807">MSTVFSPGRIGPLTLRNRVIKSATYENRARRGLVTDALIDFHREYAAGGVGMTTVAYCAVAPAGRTDHHQIVWRDEALPGLRRLTAAVHDEGAAVSAQIGHSGPVGISRGLRGGRALVPSRRGSVATWAAKAATPAELARVVAQHGAAVRLAIGAGFDAVEIHLGHNYLASAFLSPRLNRRRDAYGGALENRARFARDVMRAVRDAAGNRIAILAKLNLDDGVPGGFGLDESVAVARWLEADGTLDALEMTAGSSLLNPMYLFTGDAPVREFAATMPAPARPAVRRFGHRFLREYPYRDAYLLPDARRVRAAVSLPMILLGGVTNRATMDTAMAEGFQFVAMGRALLREPDLITRIRDDPATRSRCDHTNRCMPTIFTRSHCVLAPD</sequence>
<dbReference type="PANTHER" id="PTHR43656:SF2">
    <property type="entry name" value="BINDING OXIDOREDUCTASE, PUTATIVE (AFU_ORTHOLOGUE AFUA_2G08260)-RELATED"/>
    <property type="match status" value="1"/>
</dbReference>
<comment type="caution">
    <text evidence="4">The sequence shown here is derived from an EMBL/GenBank/DDBJ whole genome shotgun (WGS) entry which is preliminary data.</text>
</comment>
<dbReference type="InterPro" id="IPR001155">
    <property type="entry name" value="OxRdtase_FMN_N"/>
</dbReference>
<dbReference type="InterPro" id="IPR051799">
    <property type="entry name" value="NADH_flavin_oxidoreductase"/>
</dbReference>
<dbReference type="EMBL" id="BAAAGX010000035">
    <property type="protein sequence ID" value="GAA0277377.1"/>
    <property type="molecule type" value="Genomic_DNA"/>
</dbReference>
<organism evidence="4 5">
    <name type="scientific">Cryptosporangium japonicum</name>
    <dbReference type="NCBI Taxonomy" id="80872"/>
    <lineage>
        <taxon>Bacteria</taxon>
        <taxon>Bacillati</taxon>
        <taxon>Actinomycetota</taxon>
        <taxon>Actinomycetes</taxon>
        <taxon>Cryptosporangiales</taxon>
        <taxon>Cryptosporangiaceae</taxon>
        <taxon>Cryptosporangium</taxon>
    </lineage>
</organism>
<name>A0ABP3EW09_9ACTN</name>
<dbReference type="Gene3D" id="3.20.20.70">
    <property type="entry name" value="Aldolase class I"/>
    <property type="match status" value="1"/>
</dbReference>
<dbReference type="InterPro" id="IPR013785">
    <property type="entry name" value="Aldolase_TIM"/>
</dbReference>
<dbReference type="SUPFAM" id="SSF51395">
    <property type="entry name" value="FMN-linked oxidoreductases"/>
    <property type="match status" value="1"/>
</dbReference>
<evidence type="ECO:0000313" key="4">
    <source>
        <dbReference type="EMBL" id="GAA0277377.1"/>
    </source>
</evidence>
<dbReference type="RefSeq" id="WP_344653841.1">
    <property type="nucleotide sequence ID" value="NZ_BAAAGX010000035.1"/>
</dbReference>
<evidence type="ECO:0000256" key="1">
    <source>
        <dbReference type="ARBA" id="ARBA00022630"/>
    </source>
</evidence>
<keyword evidence="5" id="KW-1185">Reference proteome</keyword>
<dbReference type="CDD" id="cd02803">
    <property type="entry name" value="OYE_like_FMN_family"/>
    <property type="match status" value="1"/>
</dbReference>
<reference evidence="5" key="1">
    <citation type="journal article" date="2019" name="Int. J. Syst. Evol. Microbiol.">
        <title>The Global Catalogue of Microorganisms (GCM) 10K type strain sequencing project: providing services to taxonomists for standard genome sequencing and annotation.</title>
        <authorList>
            <consortium name="The Broad Institute Genomics Platform"/>
            <consortium name="The Broad Institute Genome Sequencing Center for Infectious Disease"/>
            <person name="Wu L."/>
            <person name="Ma J."/>
        </authorList>
    </citation>
    <scope>NUCLEOTIDE SEQUENCE [LARGE SCALE GENOMIC DNA]</scope>
    <source>
        <strain evidence="5">JCM 10425</strain>
    </source>
</reference>
<feature type="domain" description="NADH:flavin oxidoreductase/NADH oxidase N-terminal" evidence="3">
    <location>
        <begin position="4"/>
        <end position="234"/>
    </location>
</feature>
<keyword evidence="1" id="KW-0285">Flavoprotein</keyword>
<evidence type="ECO:0000313" key="5">
    <source>
        <dbReference type="Proteomes" id="UP001500967"/>
    </source>
</evidence>
<evidence type="ECO:0000259" key="3">
    <source>
        <dbReference type="Pfam" id="PF00724"/>
    </source>
</evidence>
<protein>
    <submittedName>
        <fullName evidence="4">NADH:flavin oxidoreductase</fullName>
    </submittedName>
</protein>
<proteinExistence type="predicted"/>
<dbReference type="Pfam" id="PF00724">
    <property type="entry name" value="Oxidored_FMN"/>
    <property type="match status" value="1"/>
</dbReference>
<keyword evidence="2" id="KW-0560">Oxidoreductase</keyword>